<evidence type="ECO:0000256" key="1">
    <source>
        <dbReference type="ARBA" id="ARBA00023065"/>
    </source>
</evidence>
<dbReference type="GO" id="GO:0042383">
    <property type="term" value="C:sarcolemma"/>
    <property type="evidence" value="ECO:0007669"/>
    <property type="project" value="TreeGrafter"/>
</dbReference>
<protein>
    <submittedName>
        <fullName evidence="3">Na+/Ca2+-exchanger</fullName>
    </submittedName>
</protein>
<reference evidence="3 4" key="1">
    <citation type="submission" date="2018-04" db="EMBL/GenBank/DDBJ databases">
        <authorList>
            <person name="Zhang X."/>
            <person name="Yuan J."/>
            <person name="Li F."/>
            <person name="Xiang J."/>
        </authorList>
    </citation>
    <scope>NUCLEOTIDE SEQUENCE [LARGE SCALE GENOMIC DNA]</scope>
    <source>
        <tissue evidence="3">Muscle</tissue>
    </source>
</reference>
<accession>A0A3R7SVL4</accession>
<keyword evidence="1" id="KW-0406">Ion transport</keyword>
<feature type="compositionally biased region" description="Basic and acidic residues" evidence="2">
    <location>
        <begin position="56"/>
        <end position="95"/>
    </location>
</feature>
<dbReference type="GO" id="GO:0098703">
    <property type="term" value="P:calcium ion import across plasma membrane"/>
    <property type="evidence" value="ECO:0007669"/>
    <property type="project" value="TreeGrafter"/>
</dbReference>
<feature type="compositionally biased region" description="Low complexity" evidence="2">
    <location>
        <begin position="123"/>
        <end position="135"/>
    </location>
</feature>
<dbReference type="AlphaFoldDB" id="A0A3R7SVL4"/>
<dbReference type="GO" id="GO:0005432">
    <property type="term" value="F:calcium:sodium antiporter activity"/>
    <property type="evidence" value="ECO:0007669"/>
    <property type="project" value="TreeGrafter"/>
</dbReference>
<keyword evidence="4" id="KW-1185">Reference proteome</keyword>
<sequence>MSQRETGVGVPGGEFAESEPSEASRQKRAVRSERQKRQKRQKRAVRSEPSESEPSEASRSEPSESERQKRAVRSEPSEASRQKRAVRSEPSEASRQKRAVQKRAVFEPSEASRQKASEASRQSPFASSAASREAPPSVPAVKADNISRTDARPPPELISAACGRPDHGGKLGPVSFRRVARPKLAIYNVAVKQNYPGAGRQVAIKRDGWFSLRDGRTHEVPVPCYGGGKTVSINIIEEDSYEKDVLFYVDIGEPQAIGGFEFANKESDLTEEEKIALLGKPKLGNSTRTQIRVKENKEYKNMVDKLVKKANASLLVGTSSWKEQFSEAITVQPGKCWRFQLSPLTIITIS</sequence>
<dbReference type="EMBL" id="QCYY01001540">
    <property type="protein sequence ID" value="ROT77312.1"/>
    <property type="molecule type" value="Genomic_DNA"/>
</dbReference>
<dbReference type="PANTHER" id="PTHR11878">
    <property type="entry name" value="SODIUM/CALCIUM EXCHANGER"/>
    <property type="match status" value="1"/>
</dbReference>
<evidence type="ECO:0000313" key="4">
    <source>
        <dbReference type="Proteomes" id="UP000283509"/>
    </source>
</evidence>
<evidence type="ECO:0000313" key="3">
    <source>
        <dbReference type="EMBL" id="ROT77312.1"/>
    </source>
</evidence>
<organism evidence="3 4">
    <name type="scientific">Penaeus vannamei</name>
    <name type="common">Whiteleg shrimp</name>
    <name type="synonym">Litopenaeus vannamei</name>
    <dbReference type="NCBI Taxonomy" id="6689"/>
    <lineage>
        <taxon>Eukaryota</taxon>
        <taxon>Metazoa</taxon>
        <taxon>Ecdysozoa</taxon>
        <taxon>Arthropoda</taxon>
        <taxon>Crustacea</taxon>
        <taxon>Multicrustacea</taxon>
        <taxon>Malacostraca</taxon>
        <taxon>Eumalacostraca</taxon>
        <taxon>Eucarida</taxon>
        <taxon>Decapoda</taxon>
        <taxon>Dendrobranchiata</taxon>
        <taxon>Penaeoidea</taxon>
        <taxon>Penaeidae</taxon>
        <taxon>Penaeus</taxon>
    </lineage>
</organism>
<keyword evidence="1" id="KW-0813">Transport</keyword>
<dbReference type="InterPro" id="IPR038081">
    <property type="entry name" value="CalX-like_sf"/>
</dbReference>
<proteinExistence type="predicted"/>
<name>A0A3R7SVL4_PENVA</name>
<dbReference type="Gene3D" id="2.60.40.2030">
    <property type="match status" value="1"/>
</dbReference>
<dbReference type="OrthoDB" id="418484at2759"/>
<dbReference type="Proteomes" id="UP000283509">
    <property type="component" value="Unassembled WGS sequence"/>
</dbReference>
<dbReference type="PANTHER" id="PTHR11878:SF65">
    <property type="entry name" value="NA_CA-EXCHANGE PROTEIN, ISOFORM G"/>
    <property type="match status" value="1"/>
</dbReference>
<dbReference type="GO" id="GO:0098794">
    <property type="term" value="C:postsynapse"/>
    <property type="evidence" value="ECO:0007669"/>
    <property type="project" value="TreeGrafter"/>
</dbReference>
<evidence type="ECO:0000256" key="2">
    <source>
        <dbReference type="SAM" id="MobiDB-lite"/>
    </source>
</evidence>
<gene>
    <name evidence="3" type="ORF">C7M84_004059</name>
</gene>
<dbReference type="STRING" id="6689.A0A3R7SVL4"/>
<dbReference type="InterPro" id="IPR051171">
    <property type="entry name" value="CaCA"/>
</dbReference>
<feature type="region of interest" description="Disordered" evidence="2">
    <location>
        <begin position="1"/>
        <end position="165"/>
    </location>
</feature>
<comment type="caution">
    <text evidence="3">The sequence shown here is derived from an EMBL/GenBank/DDBJ whole genome shotgun (WGS) entry which is preliminary data.</text>
</comment>
<dbReference type="GO" id="GO:0030424">
    <property type="term" value="C:axon"/>
    <property type="evidence" value="ECO:0007669"/>
    <property type="project" value="TreeGrafter"/>
</dbReference>
<reference evidence="3 4" key="2">
    <citation type="submission" date="2019-01" db="EMBL/GenBank/DDBJ databases">
        <title>The decoding of complex shrimp genome reveals the adaptation for benthos swimmer, frequently molting mechanism and breeding impact on genome.</title>
        <authorList>
            <person name="Sun Y."/>
            <person name="Gao Y."/>
            <person name="Yu Y."/>
        </authorList>
    </citation>
    <scope>NUCLEOTIDE SEQUENCE [LARGE SCALE GENOMIC DNA]</scope>
    <source>
        <tissue evidence="3">Muscle</tissue>
    </source>
</reference>
<feature type="compositionally biased region" description="Basic and acidic residues" evidence="2">
    <location>
        <begin position="22"/>
        <end position="35"/>
    </location>
</feature>